<evidence type="ECO:0000313" key="4">
    <source>
        <dbReference type="EMBL" id="CDO95093.1"/>
    </source>
</evidence>
<dbReference type="NCBIfam" id="TIGR01691">
    <property type="entry name" value="enolase-ppase"/>
    <property type="match status" value="1"/>
</dbReference>
<keyword evidence="1" id="KW-0028">Amino-acid biosynthesis</keyword>
<keyword evidence="3" id="KW-0486">Methionine biosynthesis</keyword>
<dbReference type="Gene3D" id="3.40.50.1000">
    <property type="entry name" value="HAD superfamily/HAD-like"/>
    <property type="match status" value="1"/>
</dbReference>
<dbReference type="GO" id="GO:0000287">
    <property type="term" value="F:magnesium ion binding"/>
    <property type="evidence" value="ECO:0007669"/>
    <property type="project" value="InterPro"/>
</dbReference>
<dbReference type="Proteomes" id="UP000031516">
    <property type="component" value="Unassembled WGS sequence"/>
</dbReference>
<keyword evidence="2" id="KW-0378">Hydrolase</keyword>
<reference evidence="4 5" key="1">
    <citation type="submission" date="2014-03" db="EMBL/GenBank/DDBJ databases">
        <title>The genome of Kluyveromyces dobzhanskii.</title>
        <authorList>
            <person name="Nystedt B."/>
            <person name="Astrom S."/>
        </authorList>
    </citation>
    <scope>NUCLEOTIDE SEQUENCE [LARGE SCALE GENOMIC DNA]</scope>
    <source>
        <strain evidence="4 5">CBS 2104</strain>
    </source>
</reference>
<dbReference type="PANTHER" id="PTHR20371">
    <property type="entry name" value="ENOLASE-PHOSPHATASE E1"/>
    <property type="match status" value="1"/>
</dbReference>
<dbReference type="InterPro" id="IPR023943">
    <property type="entry name" value="Enolase-ppase_E1"/>
</dbReference>
<organism evidence="4 5">
    <name type="scientific">Kluyveromyces dobzhanskii CBS 2104</name>
    <dbReference type="NCBI Taxonomy" id="1427455"/>
    <lineage>
        <taxon>Eukaryota</taxon>
        <taxon>Fungi</taxon>
        <taxon>Dikarya</taxon>
        <taxon>Ascomycota</taxon>
        <taxon>Saccharomycotina</taxon>
        <taxon>Saccharomycetes</taxon>
        <taxon>Saccharomycetales</taxon>
        <taxon>Saccharomycetaceae</taxon>
        <taxon>Kluyveromyces</taxon>
    </lineage>
</organism>
<dbReference type="SUPFAM" id="SSF56784">
    <property type="entry name" value="HAD-like"/>
    <property type="match status" value="1"/>
</dbReference>
<dbReference type="InterPro" id="IPR023214">
    <property type="entry name" value="HAD_sf"/>
</dbReference>
<evidence type="ECO:0000313" key="5">
    <source>
        <dbReference type="Proteomes" id="UP000031516"/>
    </source>
</evidence>
<sequence length="185" mass="20402">MSQLKYVLDIEAHFPVAQDADSLKQHIESLVNNDIKDSVLKQLQGHIWEQGYKNGDIKAPVYPDAVEFIKRHAPNVYIYSSGSVKAQILLFEHVEGDIDLTKFITGYFDINTSGKKTEAQSYANILQSIGLGQSSADSVVFISDNEKELDAASDVGIKTFLALRPGNNPVSCVEKYTAVTDFSSI</sequence>
<gene>
    <name evidence="4" type="ORF">KLDO_g3341</name>
</gene>
<name>A0A0A8LAE4_9SACH</name>
<proteinExistence type="predicted"/>
<evidence type="ECO:0000256" key="1">
    <source>
        <dbReference type="ARBA" id="ARBA00022605"/>
    </source>
</evidence>
<dbReference type="OrthoDB" id="272500at2759"/>
<keyword evidence="5" id="KW-1185">Reference proteome</keyword>
<dbReference type="PANTHER" id="PTHR20371:SF1">
    <property type="entry name" value="ENOLASE-PHOSPHATASE E1"/>
    <property type="match status" value="1"/>
</dbReference>
<evidence type="ECO:0000256" key="3">
    <source>
        <dbReference type="ARBA" id="ARBA00023167"/>
    </source>
</evidence>
<dbReference type="EMBL" id="CCBQ010000042">
    <property type="protein sequence ID" value="CDO95093.1"/>
    <property type="molecule type" value="Genomic_DNA"/>
</dbReference>
<dbReference type="GO" id="GO:0043874">
    <property type="term" value="F:acireductone synthase activity"/>
    <property type="evidence" value="ECO:0007669"/>
    <property type="project" value="InterPro"/>
</dbReference>
<evidence type="ECO:0000256" key="2">
    <source>
        <dbReference type="ARBA" id="ARBA00022801"/>
    </source>
</evidence>
<dbReference type="GO" id="GO:0019509">
    <property type="term" value="P:L-methionine salvage from methylthioadenosine"/>
    <property type="evidence" value="ECO:0007669"/>
    <property type="project" value="InterPro"/>
</dbReference>
<protein>
    <submittedName>
        <fullName evidence="4">WGS project CCBQ000000000 data, contig 00011</fullName>
    </submittedName>
</protein>
<dbReference type="NCBIfam" id="TIGR01549">
    <property type="entry name" value="HAD-SF-IA-v1"/>
    <property type="match status" value="1"/>
</dbReference>
<comment type="caution">
    <text evidence="4">The sequence shown here is derived from an EMBL/GenBank/DDBJ whole genome shotgun (WGS) entry which is preliminary data.</text>
</comment>
<dbReference type="AlphaFoldDB" id="A0A0A8LAE4"/>
<accession>A0A0A8LAE4</accession>
<dbReference type="InterPro" id="IPR036412">
    <property type="entry name" value="HAD-like_sf"/>
</dbReference>
<dbReference type="InterPro" id="IPR006439">
    <property type="entry name" value="HAD-SF_hydro_IA"/>
</dbReference>